<dbReference type="AlphaFoldDB" id="A0A6G1GIH0"/>
<name>A0A6G1GIH0_9PEZI</name>
<dbReference type="EMBL" id="ML977226">
    <property type="protein sequence ID" value="KAF1980711.1"/>
    <property type="molecule type" value="Genomic_DNA"/>
</dbReference>
<proteinExistence type="predicted"/>
<keyword evidence="2" id="KW-1185">Reference proteome</keyword>
<protein>
    <submittedName>
        <fullName evidence="1">Uncharacterized protein</fullName>
    </submittedName>
</protein>
<accession>A0A6G1GIH0</accession>
<evidence type="ECO:0000313" key="1">
    <source>
        <dbReference type="EMBL" id="KAF1980711.1"/>
    </source>
</evidence>
<organism evidence="1 2">
    <name type="scientific">Aulographum hederae CBS 113979</name>
    <dbReference type="NCBI Taxonomy" id="1176131"/>
    <lineage>
        <taxon>Eukaryota</taxon>
        <taxon>Fungi</taxon>
        <taxon>Dikarya</taxon>
        <taxon>Ascomycota</taxon>
        <taxon>Pezizomycotina</taxon>
        <taxon>Dothideomycetes</taxon>
        <taxon>Pleosporomycetidae</taxon>
        <taxon>Aulographales</taxon>
        <taxon>Aulographaceae</taxon>
    </lineage>
</organism>
<reference evidence="1" key="1">
    <citation type="journal article" date="2020" name="Stud. Mycol.">
        <title>101 Dothideomycetes genomes: a test case for predicting lifestyles and emergence of pathogens.</title>
        <authorList>
            <person name="Haridas S."/>
            <person name="Albert R."/>
            <person name="Binder M."/>
            <person name="Bloem J."/>
            <person name="Labutti K."/>
            <person name="Salamov A."/>
            <person name="Andreopoulos B."/>
            <person name="Baker S."/>
            <person name="Barry K."/>
            <person name="Bills G."/>
            <person name="Bluhm B."/>
            <person name="Cannon C."/>
            <person name="Castanera R."/>
            <person name="Culley D."/>
            <person name="Daum C."/>
            <person name="Ezra D."/>
            <person name="Gonzalez J."/>
            <person name="Henrissat B."/>
            <person name="Kuo A."/>
            <person name="Liang C."/>
            <person name="Lipzen A."/>
            <person name="Lutzoni F."/>
            <person name="Magnuson J."/>
            <person name="Mondo S."/>
            <person name="Nolan M."/>
            <person name="Ohm R."/>
            <person name="Pangilinan J."/>
            <person name="Park H.-J."/>
            <person name="Ramirez L."/>
            <person name="Alfaro M."/>
            <person name="Sun H."/>
            <person name="Tritt A."/>
            <person name="Yoshinaga Y."/>
            <person name="Zwiers L.-H."/>
            <person name="Turgeon B."/>
            <person name="Goodwin S."/>
            <person name="Spatafora J."/>
            <person name="Crous P."/>
            <person name="Grigoriev I."/>
        </authorList>
    </citation>
    <scope>NUCLEOTIDE SEQUENCE</scope>
    <source>
        <strain evidence="1">CBS 113979</strain>
    </source>
</reference>
<sequence>MNSLPTELVAQIIFELSCEWNPQLPRYATINPFWQDVVESQTFRTIHLSSLDFPRFREIFGFDDADTALGRQRRRRRAKLRHLEYFIDNSSLVEGLDNINYVQNDPRFLESYGRRVWLSIHEIWEHLASWKQISEHPELPSLAISSLKITLPSHPWKEELPYHDYRNHPIPYVVYGRPGISTSSKIQLSPLASVKRLWIRGSQLWPADLVKAAENLSTINELGLWASDWKEEGKTPDAAARDELAKRLSSLPHGVEVLVIDLAFETHPDADFEPIDLCSVSESGEKVDHFSCSVRAASYLLTSLTLSVGMISPEVFWPANSITQDQNNEVFWPNLETFKVNTSMCTAYGTYAMEKPDLRFVHRFNPHAAHLYDWEVELEGVDFYSRQRPDHKYHDTLCVSIAKAASRMPRLKVLKLLMRTQWTRELKRHEFSFRAEAVPCGNPRVQWSFECNEAQLLGWQPPREACDLWKEKCGPSLQEDVVTVVVLDVDGDADDDSLYQDFDWEDDKQTYPVRKRGGPVRPNRS</sequence>
<evidence type="ECO:0000313" key="2">
    <source>
        <dbReference type="Proteomes" id="UP000800041"/>
    </source>
</evidence>
<dbReference type="OrthoDB" id="5985073at2759"/>
<dbReference type="Proteomes" id="UP000800041">
    <property type="component" value="Unassembled WGS sequence"/>
</dbReference>
<gene>
    <name evidence="1" type="ORF">K402DRAFT_399203</name>
</gene>